<comment type="caution">
    <text evidence="2">The sequence shown here is derived from an EMBL/GenBank/DDBJ whole genome shotgun (WGS) entry which is preliminary data.</text>
</comment>
<accession>A0A4R5DNP6</accession>
<dbReference type="RefSeq" id="WP_131959498.1">
    <property type="nucleotide sequence ID" value="NZ_SMFL01000006.1"/>
</dbReference>
<dbReference type="OrthoDB" id="843771at2"/>
<evidence type="ECO:0000313" key="3">
    <source>
        <dbReference type="Proteomes" id="UP000294850"/>
    </source>
</evidence>
<dbReference type="AlphaFoldDB" id="A0A4R5DNP6"/>
<dbReference type="PROSITE" id="PS51257">
    <property type="entry name" value="PROKAR_LIPOPROTEIN"/>
    <property type="match status" value="1"/>
</dbReference>
<organism evidence="2 3">
    <name type="scientific">Dyadobacter psychrotolerans</name>
    <dbReference type="NCBI Taxonomy" id="2541721"/>
    <lineage>
        <taxon>Bacteria</taxon>
        <taxon>Pseudomonadati</taxon>
        <taxon>Bacteroidota</taxon>
        <taxon>Cytophagia</taxon>
        <taxon>Cytophagales</taxon>
        <taxon>Spirosomataceae</taxon>
        <taxon>Dyadobacter</taxon>
    </lineage>
</organism>
<name>A0A4R5DNP6_9BACT</name>
<keyword evidence="1" id="KW-0732">Signal</keyword>
<feature type="signal peptide" evidence="1">
    <location>
        <begin position="1"/>
        <end position="20"/>
    </location>
</feature>
<feature type="chain" id="PRO_5021006117" evidence="1">
    <location>
        <begin position="21"/>
        <end position="567"/>
    </location>
</feature>
<dbReference type="Pfam" id="PF12771">
    <property type="entry name" value="SusD-like_2"/>
    <property type="match status" value="1"/>
</dbReference>
<dbReference type="Proteomes" id="UP000294850">
    <property type="component" value="Unassembled WGS sequence"/>
</dbReference>
<sequence>MKTIKSIKYILVFFVSVFLAACDRDKFAEMNTDPDAILSIPPEYEFTSGLLAIHRNSFEYYYDYNRGMHYWAQSYVPVNGNAATVFDGSGNMNNRPGTFYGSVGNKLVDVQQIIDKLPEEKKAQYVHLRAIAGIPLAYYAWYTSDVNGSIVYSEGFKARYATPALFTPKYDTQEELYNILDAELKAIVAILKTTQPVGQIALANNDVYFKGDVTKWIKAANSLRLRMAFRLMKRNPAKLKAIATEVLANDAEVINAIADDWKLIGGTAYFNDGNYNPSSNGDMSSAKNLVDFMWNTKDPRTRVFYTPSFFNKRRFDAAKEQGKLPAEMVWDGQLYRGQFVDPDASASTNPVTRAYYTAITVKLGGADSTGRLPSMIQNRLFLSTYNNGTGNTTFPVITYADMCFMRAELAVRGILGTDAEGWYYKGIDASLANYDEMANKSKLADYVALTPAEVTTYKAQPGIKYDAANALEQIIVQQYINYYKNQNEAWAIIKRTGLPSTTGKILKLETVRQGGTVQVMPRRFAIGVPSITDINYENNKAALDAQQKDPSFGIPSDIKGRVWWDMP</sequence>
<dbReference type="InterPro" id="IPR011990">
    <property type="entry name" value="TPR-like_helical_dom_sf"/>
</dbReference>
<gene>
    <name evidence="2" type="ORF">E0F88_17080</name>
</gene>
<dbReference type="SUPFAM" id="SSF48452">
    <property type="entry name" value="TPR-like"/>
    <property type="match status" value="1"/>
</dbReference>
<keyword evidence="2" id="KW-0449">Lipoprotein</keyword>
<dbReference type="Gene3D" id="1.25.40.390">
    <property type="match status" value="1"/>
</dbReference>
<proteinExistence type="predicted"/>
<dbReference type="EMBL" id="SMFL01000006">
    <property type="protein sequence ID" value="TDE13621.1"/>
    <property type="molecule type" value="Genomic_DNA"/>
</dbReference>
<dbReference type="InterPro" id="IPR041662">
    <property type="entry name" value="SusD-like_2"/>
</dbReference>
<evidence type="ECO:0000313" key="2">
    <source>
        <dbReference type="EMBL" id="TDE13621.1"/>
    </source>
</evidence>
<reference evidence="2 3" key="1">
    <citation type="submission" date="2019-03" db="EMBL/GenBank/DDBJ databases">
        <title>Dyadobacter AR-3-6 sp. nov., isolated from arctic soil.</title>
        <authorList>
            <person name="Chaudhary D.K."/>
        </authorList>
    </citation>
    <scope>NUCLEOTIDE SEQUENCE [LARGE SCALE GENOMIC DNA]</scope>
    <source>
        <strain evidence="2 3">AR-3-6</strain>
    </source>
</reference>
<keyword evidence="3" id="KW-1185">Reference proteome</keyword>
<evidence type="ECO:0000256" key="1">
    <source>
        <dbReference type="SAM" id="SignalP"/>
    </source>
</evidence>
<protein>
    <submittedName>
        <fullName evidence="2">SusD/RagB family nutrient-binding outer membrane lipoprotein</fullName>
    </submittedName>
</protein>